<dbReference type="InterPro" id="IPR036873">
    <property type="entry name" value="Rhodanese-like_dom_sf"/>
</dbReference>
<comment type="caution">
    <text evidence="2">The sequence shown here is derived from an EMBL/GenBank/DDBJ whole genome shotgun (WGS) entry which is preliminary data.</text>
</comment>
<keyword evidence="3" id="KW-1185">Reference proteome</keyword>
<dbReference type="Proteomes" id="UP001595629">
    <property type="component" value="Unassembled WGS sequence"/>
</dbReference>
<accession>A0ABV7TLB7</accession>
<dbReference type="PANTHER" id="PTHR44086">
    <property type="entry name" value="THIOSULFATE SULFURTRANSFERASE RDL2, MITOCHONDRIAL-RELATED"/>
    <property type="match status" value="1"/>
</dbReference>
<dbReference type="EMBL" id="JBHRXI010000025">
    <property type="protein sequence ID" value="MFC3615806.1"/>
    <property type="molecule type" value="Genomic_DNA"/>
</dbReference>
<protein>
    <submittedName>
        <fullName evidence="2">Rhodanese-like domain-containing protein</fullName>
    </submittedName>
</protein>
<dbReference type="RefSeq" id="WP_386737091.1">
    <property type="nucleotide sequence ID" value="NZ_JBHRXI010000025.1"/>
</dbReference>
<dbReference type="SMART" id="SM00450">
    <property type="entry name" value="RHOD"/>
    <property type="match status" value="1"/>
</dbReference>
<name>A0ABV7TLB7_9RHOB</name>
<reference evidence="3" key="1">
    <citation type="journal article" date="2019" name="Int. J. Syst. Evol. Microbiol.">
        <title>The Global Catalogue of Microorganisms (GCM) 10K type strain sequencing project: providing services to taxonomists for standard genome sequencing and annotation.</title>
        <authorList>
            <consortium name="The Broad Institute Genomics Platform"/>
            <consortium name="The Broad Institute Genome Sequencing Center for Infectious Disease"/>
            <person name="Wu L."/>
            <person name="Ma J."/>
        </authorList>
    </citation>
    <scope>NUCLEOTIDE SEQUENCE [LARGE SCALE GENOMIC DNA]</scope>
    <source>
        <strain evidence="3">KCTC 42911</strain>
    </source>
</reference>
<organism evidence="2 3">
    <name type="scientific">Lutimaribacter marinistellae</name>
    <dbReference type="NCBI Taxonomy" id="1820329"/>
    <lineage>
        <taxon>Bacteria</taxon>
        <taxon>Pseudomonadati</taxon>
        <taxon>Pseudomonadota</taxon>
        <taxon>Alphaproteobacteria</taxon>
        <taxon>Rhodobacterales</taxon>
        <taxon>Roseobacteraceae</taxon>
        <taxon>Lutimaribacter</taxon>
    </lineage>
</organism>
<dbReference type="Pfam" id="PF00581">
    <property type="entry name" value="Rhodanese"/>
    <property type="match status" value="1"/>
</dbReference>
<dbReference type="CDD" id="cd01447">
    <property type="entry name" value="Polysulfide_ST"/>
    <property type="match status" value="1"/>
</dbReference>
<dbReference type="SUPFAM" id="SSF52821">
    <property type="entry name" value="Rhodanese/Cell cycle control phosphatase"/>
    <property type="match status" value="1"/>
</dbReference>
<dbReference type="Gene3D" id="3.40.250.10">
    <property type="entry name" value="Rhodanese-like domain"/>
    <property type="match status" value="1"/>
</dbReference>
<proteinExistence type="predicted"/>
<dbReference type="InterPro" id="IPR001763">
    <property type="entry name" value="Rhodanese-like_dom"/>
</dbReference>
<dbReference type="PROSITE" id="PS50206">
    <property type="entry name" value="RHODANESE_3"/>
    <property type="match status" value="1"/>
</dbReference>
<feature type="domain" description="Rhodanese" evidence="1">
    <location>
        <begin position="33"/>
        <end position="130"/>
    </location>
</feature>
<gene>
    <name evidence="2" type="ORF">ACFORG_18810</name>
</gene>
<dbReference type="PANTHER" id="PTHR44086:SF13">
    <property type="entry name" value="THIOSULFATE SULFURTRANSFERASE PSPE"/>
    <property type="match status" value="1"/>
</dbReference>
<evidence type="ECO:0000313" key="3">
    <source>
        <dbReference type="Proteomes" id="UP001595629"/>
    </source>
</evidence>
<sequence>MPQQITKGIKTLLAEAEAVVETMPVSDAKTLYDDADHVFVDLRDIREIQRSGMIPGAFSCPRGMLEFWIDPESPYHKDVFAQDKTFVFYCASAWRSALSAKAAQEMGLSPVKHLEGGFTEWLKQDGPVAQKE</sequence>
<evidence type="ECO:0000313" key="2">
    <source>
        <dbReference type="EMBL" id="MFC3615806.1"/>
    </source>
</evidence>
<evidence type="ECO:0000259" key="1">
    <source>
        <dbReference type="PROSITE" id="PS50206"/>
    </source>
</evidence>